<keyword evidence="4" id="KW-0804">Transcription</keyword>
<dbReference type="PANTHER" id="PTHR30385:SF4">
    <property type="entry name" value="RNA POLYMERASE SIGMA-E FACTOR"/>
    <property type="match status" value="1"/>
</dbReference>
<dbReference type="InterPro" id="IPR007630">
    <property type="entry name" value="RNA_pol_sigma70_r4"/>
</dbReference>
<evidence type="ECO:0000256" key="4">
    <source>
        <dbReference type="ARBA" id="ARBA00023163"/>
    </source>
</evidence>
<evidence type="ECO:0000313" key="6">
    <source>
        <dbReference type="EMBL" id="VYU82964.1"/>
    </source>
</evidence>
<dbReference type="SUPFAM" id="SSF88659">
    <property type="entry name" value="Sigma3 and sigma4 domains of RNA polymerase sigma factors"/>
    <property type="match status" value="1"/>
</dbReference>
<dbReference type="InterPro" id="IPR013324">
    <property type="entry name" value="RNA_pol_sigma_r3/r4-like"/>
</dbReference>
<evidence type="ECO:0000256" key="1">
    <source>
        <dbReference type="ARBA" id="ARBA00023015"/>
    </source>
</evidence>
<proteinExistence type="predicted"/>
<gene>
    <name evidence="6" type="ORF">CHLFYP18_03741</name>
</gene>
<dbReference type="RefSeq" id="WP_156834246.1">
    <property type="nucleotide sequence ID" value="NZ_CACRUH010000084.1"/>
</dbReference>
<evidence type="ECO:0000256" key="3">
    <source>
        <dbReference type="ARBA" id="ARBA00023125"/>
    </source>
</evidence>
<dbReference type="InterPro" id="IPR014284">
    <property type="entry name" value="RNA_pol_sigma-70_dom"/>
</dbReference>
<keyword evidence="1" id="KW-0805">Transcription regulation</keyword>
<evidence type="ECO:0000259" key="5">
    <source>
        <dbReference type="Pfam" id="PF04545"/>
    </source>
</evidence>
<dbReference type="PANTHER" id="PTHR30385">
    <property type="entry name" value="SIGMA FACTOR F FLAGELLAR"/>
    <property type="match status" value="1"/>
</dbReference>
<sequence length="136" mass="16237">MAEERIYTIVVKKERIEVSREVYYAYHKARESERYQRQVVYQRELSLERFQEEGVNAEYQAVRSLRGVEDVLILAEDIRRLYEALDELEVEERLLIDGLFFQGVSEGELAKRLGISQQAVSKRKRKLLKQLREKIE</sequence>
<reference evidence="6" key="1">
    <citation type="submission" date="2019-11" db="EMBL/GenBank/DDBJ databases">
        <authorList>
            <person name="Feng L."/>
        </authorList>
    </citation>
    <scope>NUCLEOTIDE SEQUENCE</scope>
    <source>
        <strain evidence="6">ChathewayiLFYP18</strain>
    </source>
</reference>
<dbReference type="EMBL" id="CACRUH010000084">
    <property type="protein sequence ID" value="VYU82964.1"/>
    <property type="molecule type" value="Genomic_DNA"/>
</dbReference>
<dbReference type="Gene3D" id="1.10.10.10">
    <property type="entry name" value="Winged helix-like DNA-binding domain superfamily/Winged helix DNA-binding domain"/>
    <property type="match status" value="1"/>
</dbReference>
<dbReference type="GO" id="GO:0016987">
    <property type="term" value="F:sigma factor activity"/>
    <property type="evidence" value="ECO:0007669"/>
    <property type="project" value="UniProtKB-KW"/>
</dbReference>
<dbReference type="GO" id="GO:0003677">
    <property type="term" value="F:DNA binding"/>
    <property type="evidence" value="ECO:0007669"/>
    <property type="project" value="UniProtKB-KW"/>
</dbReference>
<protein>
    <submittedName>
        <fullName evidence="6">RNA polymerase sigma factor</fullName>
    </submittedName>
</protein>
<accession>A0A6N3I119</accession>
<feature type="domain" description="RNA polymerase sigma-70 region 4" evidence="5">
    <location>
        <begin position="84"/>
        <end position="133"/>
    </location>
</feature>
<dbReference type="AlphaFoldDB" id="A0A6N3I119"/>
<keyword evidence="2" id="KW-0731">Sigma factor</keyword>
<organism evidence="6">
    <name type="scientific">Hungatella hathewayi</name>
    <dbReference type="NCBI Taxonomy" id="154046"/>
    <lineage>
        <taxon>Bacteria</taxon>
        <taxon>Bacillati</taxon>
        <taxon>Bacillota</taxon>
        <taxon>Clostridia</taxon>
        <taxon>Lachnospirales</taxon>
        <taxon>Lachnospiraceae</taxon>
        <taxon>Hungatella</taxon>
    </lineage>
</organism>
<evidence type="ECO:0000256" key="2">
    <source>
        <dbReference type="ARBA" id="ARBA00023082"/>
    </source>
</evidence>
<keyword evidence="3" id="KW-0238">DNA-binding</keyword>
<dbReference type="GO" id="GO:0006352">
    <property type="term" value="P:DNA-templated transcription initiation"/>
    <property type="evidence" value="ECO:0007669"/>
    <property type="project" value="InterPro"/>
</dbReference>
<dbReference type="InterPro" id="IPR036388">
    <property type="entry name" value="WH-like_DNA-bd_sf"/>
</dbReference>
<name>A0A6N3I119_9FIRM</name>
<dbReference type="NCBIfam" id="TIGR02937">
    <property type="entry name" value="sigma70-ECF"/>
    <property type="match status" value="1"/>
</dbReference>
<dbReference type="Pfam" id="PF04545">
    <property type="entry name" value="Sigma70_r4"/>
    <property type="match status" value="1"/>
</dbReference>